<dbReference type="InterPro" id="IPR014756">
    <property type="entry name" value="Ig_E-set"/>
</dbReference>
<evidence type="ECO:0000256" key="7">
    <source>
        <dbReference type="ARBA" id="ARBA00023157"/>
    </source>
</evidence>
<accession>A0A7R9FPZ2</accession>
<evidence type="ECO:0000256" key="4">
    <source>
        <dbReference type="ARBA" id="ARBA00022690"/>
    </source>
</evidence>
<dbReference type="InterPro" id="IPR008930">
    <property type="entry name" value="Terpenoid_cyclase/PrenylTrfase"/>
</dbReference>
<dbReference type="InterPro" id="IPR036595">
    <property type="entry name" value="A-macroglobulin_rcpt-bd_sf"/>
</dbReference>
<dbReference type="Pfam" id="PF17789">
    <property type="entry name" value="MG4"/>
    <property type="match status" value="1"/>
</dbReference>
<dbReference type="Gene3D" id="2.60.40.10">
    <property type="entry name" value="Immunoglobulins"/>
    <property type="match status" value="2"/>
</dbReference>
<evidence type="ECO:0000256" key="2">
    <source>
        <dbReference type="ARBA" id="ARBA00010952"/>
    </source>
</evidence>
<dbReference type="InterPro" id="IPR041555">
    <property type="entry name" value="MG3"/>
</dbReference>
<keyword evidence="3" id="KW-0964">Secreted</keyword>
<evidence type="ECO:0000259" key="12">
    <source>
        <dbReference type="SMART" id="SM01359"/>
    </source>
</evidence>
<evidence type="ECO:0000256" key="8">
    <source>
        <dbReference type="ARBA" id="ARBA00023180"/>
    </source>
</evidence>
<keyword evidence="7" id="KW-1015">Disulfide bond</keyword>
<evidence type="ECO:0000256" key="10">
    <source>
        <dbReference type="ARBA" id="ARBA00063781"/>
    </source>
</evidence>
<feature type="domain" description="Alpha-macroglobulin receptor-binding" evidence="14">
    <location>
        <begin position="1381"/>
        <end position="1472"/>
    </location>
</feature>
<dbReference type="SUPFAM" id="SSF49410">
    <property type="entry name" value="Alpha-macroglobulin receptor domain"/>
    <property type="match status" value="1"/>
</dbReference>
<dbReference type="Gene3D" id="2.60.40.1930">
    <property type="match status" value="2"/>
</dbReference>
<keyword evidence="16" id="KW-1185">Reference proteome</keyword>
<dbReference type="GO" id="GO:0005615">
    <property type="term" value="C:extracellular space"/>
    <property type="evidence" value="ECO:0007669"/>
    <property type="project" value="InterPro"/>
</dbReference>
<evidence type="ECO:0000313" key="16">
    <source>
        <dbReference type="Proteomes" id="UP000677054"/>
    </source>
</evidence>
<comment type="subcellular location">
    <subcellularLocation>
        <location evidence="1">Secreted</location>
    </subcellularLocation>
</comment>
<dbReference type="Pfam" id="PF07677">
    <property type="entry name" value="A2M_recep"/>
    <property type="match status" value="1"/>
</dbReference>
<evidence type="ECO:0000313" key="15">
    <source>
        <dbReference type="EMBL" id="CAD7250614.1"/>
    </source>
</evidence>
<protein>
    <recommendedName>
        <fullName evidence="11">TEP1-F</fullName>
    </recommendedName>
</protein>
<dbReference type="Gene3D" id="1.50.10.20">
    <property type="match status" value="3"/>
</dbReference>
<dbReference type="InterPro" id="IPR001599">
    <property type="entry name" value="Macroglobln_a2"/>
</dbReference>
<dbReference type="Pfam" id="PF07703">
    <property type="entry name" value="A2M_BRD"/>
    <property type="match status" value="1"/>
</dbReference>
<dbReference type="InterPro" id="IPR002890">
    <property type="entry name" value="MG2"/>
</dbReference>
<dbReference type="PROSITE" id="PS00477">
    <property type="entry name" value="ALPHA_2_MACROGLOBULIN"/>
    <property type="match status" value="1"/>
</dbReference>
<dbReference type="Gene3D" id="2.60.40.1940">
    <property type="match status" value="1"/>
</dbReference>
<reference evidence="15" key="1">
    <citation type="submission" date="2020-11" db="EMBL/GenBank/DDBJ databases">
        <authorList>
            <person name="Tran Van P."/>
        </authorList>
    </citation>
    <scope>NUCLEOTIDE SEQUENCE</scope>
</reference>
<evidence type="ECO:0000256" key="9">
    <source>
        <dbReference type="ARBA" id="ARBA00057615"/>
    </source>
</evidence>
<keyword evidence="5" id="KW-0732">Signal</keyword>
<keyword evidence="6" id="KW-0722">Serine protease inhibitor</keyword>
<dbReference type="PANTHER" id="PTHR11412">
    <property type="entry name" value="MACROGLOBULIN / COMPLEMENT"/>
    <property type="match status" value="1"/>
</dbReference>
<dbReference type="FunFam" id="2.60.40.1930:FF:000001">
    <property type="entry name" value="CD109 isoform 3"/>
    <property type="match status" value="1"/>
</dbReference>
<dbReference type="InterPro" id="IPR047565">
    <property type="entry name" value="Alpha-macroglob_thiol-ester_cl"/>
</dbReference>
<organism evidence="15">
    <name type="scientific">Darwinula stevensoni</name>
    <dbReference type="NCBI Taxonomy" id="69355"/>
    <lineage>
        <taxon>Eukaryota</taxon>
        <taxon>Metazoa</taxon>
        <taxon>Ecdysozoa</taxon>
        <taxon>Arthropoda</taxon>
        <taxon>Crustacea</taxon>
        <taxon>Oligostraca</taxon>
        <taxon>Ostracoda</taxon>
        <taxon>Podocopa</taxon>
        <taxon>Podocopida</taxon>
        <taxon>Darwinulocopina</taxon>
        <taxon>Darwinuloidea</taxon>
        <taxon>Darwinulidae</taxon>
        <taxon>Darwinula</taxon>
    </lineage>
</organism>
<proteinExistence type="inferred from homology"/>
<dbReference type="Pfam" id="PF00207">
    <property type="entry name" value="A2M"/>
    <property type="match status" value="1"/>
</dbReference>
<evidence type="ECO:0000256" key="3">
    <source>
        <dbReference type="ARBA" id="ARBA00022525"/>
    </source>
</evidence>
<dbReference type="EMBL" id="CAJPEV010002964">
    <property type="protein sequence ID" value="CAG0898545.1"/>
    <property type="molecule type" value="Genomic_DNA"/>
</dbReference>
<dbReference type="Gene3D" id="2.60.40.690">
    <property type="entry name" value="Alpha-macroglobulin, receptor-binding domain"/>
    <property type="match status" value="1"/>
</dbReference>
<dbReference type="SUPFAM" id="SSF48239">
    <property type="entry name" value="Terpenoid cyclases/Protein prenyltransferases"/>
    <property type="match status" value="1"/>
</dbReference>
<dbReference type="PANTHER" id="PTHR11412:SF171">
    <property type="entry name" value="PREGNANCY ZONE PROTEIN-LIKE PROTEIN"/>
    <property type="match status" value="1"/>
</dbReference>
<dbReference type="SMART" id="SM01360">
    <property type="entry name" value="A2M"/>
    <property type="match status" value="1"/>
</dbReference>
<dbReference type="InterPro" id="IPR009048">
    <property type="entry name" value="A-macroglobulin_rcpt-bd"/>
</dbReference>
<dbReference type="InterPro" id="IPR040839">
    <property type="entry name" value="MG4"/>
</dbReference>
<keyword evidence="8" id="KW-0325">Glycoprotein</keyword>
<dbReference type="Pfam" id="PF01835">
    <property type="entry name" value="MG2"/>
    <property type="match status" value="1"/>
</dbReference>
<dbReference type="SUPFAM" id="SSF81296">
    <property type="entry name" value="E set domains"/>
    <property type="match status" value="1"/>
</dbReference>
<sequence>MKGYLLTAPKVLRSNSTELICLSLFNLEGPGNAKLTLTGEGEDAFAATLDHSFTKALSYCRTCNTMHSHSHGLAWDPAGSKECVDFPVPNVPEQRGRLHLQLTLDGVPDYVGNESELVNIREYQNLLFVQTDKSLYLPGQDVRFRILVLDAALKPLDDQVREVWVEDPSGIRIAQWTEPSSTAGFIQLQFQLAQEPPLGNWRIKVDAKGRKREEEKQFEVSEYVLPKYSVDIQAPKVFLGDASTLDLNICARFTHGGAVEGELILRVEPKIYVLDYLRDNYPGFVKGFGIDMDKYTAVFQLQDVEWVSVHHALSSPFDSIRFFIGRFNSSSQMKDCHKASIPAEVLGMDDRELAPSSVNITATVKEKGTGVQFTETLILNVERNPLDIDLEVSPTHFKPGFVYNGLVKVKDRSGAPEKGQMIQICKDPYGSSDGNKGKCRNFTTDSQGLVRFQVPPQVHDVHSISFEVSAPGRQKNYPKNHDEVKYPWQKQIDSYNAYRSVNGWFSPSGSYIQILRSSTKGEVETVEGCEGLLKLQLLYSNSTPDVLHYQVMARGDILASAAFDHGSEGEVEELGDPELLLYKSDKETPDPGLLSKATVEIPVTPEMAPESKLVVFYIRSDGEVVSDHLTFRVNRCLPNKVELEWSEKEVGPGSKVGLKVKAEPESVCGLRVVDKSVDLLKPGDQLNLDKVFQALERFQIYDYESPTQSTDYNFCLSHQPSKNISQGDSETFGGYDSRSHALTSFDRSGLVVLSDLSVYTLPCRVPVFHHTQAFRPVNAPGLLTTTVSLSQPDALADQKETIVGAPIEPTNDDFLPVEVRDYLPETWLWSLENVGEKGELKLEDLEVPDTITEWVGSAVCSSPQAGLGLSSPQSLIASQPFFLDLTLPYSIKRGEILPLPISIFNYKAHPLPIRVELEESESFKVDGDKMKSLCLAEQGNEVVTFDLDFLELGEVNITVVVRVDPTFPDVCGLSSTAECTPLISDGIVKPIRVEPEGFPVEETKNWYLCKGDEEVNVLHSLILPEDVVPDSARAWVTASGDLLGPSLQGIKSLVRLPTGCGEQNMVALAPNIFLLQYFNATDQLKPELKAELTHNMEIGLDDTEGEEGSETGLSAYVLISLLESGAAVDDEVIQSALQCLRGNQNPSTYTLALTTYAFILAGETELGGIYMDMLLKKATENDGFLFWLASPGEPSDAVDIEITSYGILSLVKLDREGDSTRALSAVRWVASKRNSNGGFTSTQVFPVSIFPPLGRTAISQRLDTVMALQALARYATHVGLGDVDMNIQLSSRDWEHTFHLTDENRLVQQMTPVPSVPSEFQISSSGSGCALVQATLRYSVFGEPKKRGMGLIVADTSDDALKCDKRVIQACVMYSGPANTSNMALLQVSMVSGFKPEENALQDLISQSRGMMKRLEVNKETGELAVYFDHLDKEGFCLDIPIVRSVTVKNSKPALVKLLDYYAPEIQDTEVGHVGLFWLPLEFIE</sequence>
<dbReference type="Pfam" id="PF17791">
    <property type="entry name" value="MG3"/>
    <property type="match status" value="1"/>
</dbReference>
<gene>
    <name evidence="15" type="ORF">DSTB1V02_LOCUS10385</name>
</gene>
<dbReference type="SMART" id="SM01359">
    <property type="entry name" value="A2M_N_2"/>
    <property type="match status" value="1"/>
</dbReference>
<keyword evidence="4" id="KW-0646">Protease inhibitor</keyword>
<evidence type="ECO:0000259" key="14">
    <source>
        <dbReference type="SMART" id="SM01361"/>
    </source>
</evidence>
<dbReference type="GO" id="GO:0004867">
    <property type="term" value="F:serine-type endopeptidase inhibitor activity"/>
    <property type="evidence" value="ECO:0007669"/>
    <property type="project" value="UniProtKB-KW"/>
</dbReference>
<dbReference type="InterPro" id="IPR013783">
    <property type="entry name" value="Ig-like_fold"/>
</dbReference>
<dbReference type="Pfam" id="PF07678">
    <property type="entry name" value="TED_complement"/>
    <property type="match status" value="2"/>
</dbReference>
<dbReference type="InterPro" id="IPR019742">
    <property type="entry name" value="MacrogloblnA2_CS"/>
</dbReference>
<dbReference type="InterPro" id="IPR011626">
    <property type="entry name" value="Alpha-macroglobulin_TED"/>
</dbReference>
<dbReference type="Proteomes" id="UP000677054">
    <property type="component" value="Unassembled WGS sequence"/>
</dbReference>
<dbReference type="InterPro" id="IPR050473">
    <property type="entry name" value="A2M/Complement_sys"/>
</dbReference>
<evidence type="ECO:0000259" key="13">
    <source>
        <dbReference type="SMART" id="SM01360"/>
    </source>
</evidence>
<evidence type="ECO:0000256" key="1">
    <source>
        <dbReference type="ARBA" id="ARBA00004613"/>
    </source>
</evidence>
<comment type="similarity">
    <text evidence="2">Belongs to the protease inhibitor I39 (alpha-2-macroglobulin) family.</text>
</comment>
<dbReference type="InterPro" id="IPR011625">
    <property type="entry name" value="A2M_N_BRD"/>
</dbReference>
<dbReference type="SMART" id="SM01419">
    <property type="entry name" value="Thiol-ester_cl"/>
    <property type="match status" value="1"/>
</dbReference>
<evidence type="ECO:0000256" key="11">
    <source>
        <dbReference type="ARBA" id="ARBA00078071"/>
    </source>
</evidence>
<dbReference type="Gene3D" id="6.20.50.160">
    <property type="match status" value="1"/>
</dbReference>
<dbReference type="OrthoDB" id="6348147at2759"/>
<dbReference type="EMBL" id="LR902481">
    <property type="protein sequence ID" value="CAD7250614.1"/>
    <property type="molecule type" value="Genomic_DNA"/>
</dbReference>
<dbReference type="Gene3D" id="2.60.120.1540">
    <property type="match status" value="2"/>
</dbReference>
<comment type="subunit">
    <text evidence="10">Heterodimer of a TEP1-N chain and an TEP1-C chain non-covalently linked. Forms a complex composed of TEP1-N and TEP1-C heterodimer, LRIM1 and APL1C; the interaction stabilizes TEP1-N and TEP1-C heterodimer, prevents its binding to tissues while circulating in the hemolymph and protects the thioester bond from hydrolysis. Mature TEP1 and to a lesser extent full-length TEP1 interact with SPCLIP1; the interaction is induced by microbial infection.</text>
</comment>
<evidence type="ECO:0000256" key="5">
    <source>
        <dbReference type="ARBA" id="ARBA00022729"/>
    </source>
</evidence>
<comment type="function">
    <text evidence="9">Binds covalently through a thioester bond to the pathogen surface resulting in pathogen clearance.</text>
</comment>
<dbReference type="Gene3D" id="2.20.130.20">
    <property type="match status" value="1"/>
</dbReference>
<name>A0A7R9FPZ2_9CRUS</name>
<feature type="domain" description="Alpha-2-macroglobulin" evidence="13">
    <location>
        <begin position="826"/>
        <end position="917"/>
    </location>
</feature>
<feature type="domain" description="Alpha-2-macroglobulin bait region" evidence="12">
    <location>
        <begin position="512"/>
        <end position="680"/>
    </location>
</feature>
<evidence type="ECO:0000256" key="6">
    <source>
        <dbReference type="ARBA" id="ARBA00022900"/>
    </source>
</evidence>
<dbReference type="SMART" id="SM01361">
    <property type="entry name" value="A2M_recep"/>
    <property type="match status" value="1"/>
</dbReference>